<dbReference type="AlphaFoldDB" id="A0A226EHQ5"/>
<dbReference type="InterPro" id="IPR029063">
    <property type="entry name" value="SAM-dependent_MTases_sf"/>
</dbReference>
<gene>
    <name evidence="3" type="ORF">Fcan01_09574</name>
</gene>
<keyword evidence="4" id="KW-1185">Reference proteome</keyword>
<proteinExistence type="predicted"/>
<feature type="domain" description="Methyltransferase type 11" evidence="2">
    <location>
        <begin position="87"/>
        <end position="184"/>
    </location>
</feature>
<feature type="transmembrane region" description="Helical" evidence="1">
    <location>
        <begin position="12"/>
        <end position="31"/>
    </location>
</feature>
<reference evidence="3 4" key="1">
    <citation type="submission" date="2015-12" db="EMBL/GenBank/DDBJ databases">
        <title>The genome of Folsomia candida.</title>
        <authorList>
            <person name="Faddeeva A."/>
            <person name="Derks M.F."/>
            <person name="Anvar Y."/>
            <person name="Smit S."/>
            <person name="Van Straalen N."/>
            <person name="Roelofs D."/>
        </authorList>
    </citation>
    <scope>NUCLEOTIDE SEQUENCE [LARGE SCALE GENOMIC DNA]</scope>
    <source>
        <strain evidence="3 4">VU population</strain>
        <tissue evidence="3">Whole body</tissue>
    </source>
</reference>
<comment type="caution">
    <text evidence="3">The sequence shown here is derived from an EMBL/GenBank/DDBJ whole genome shotgun (WGS) entry which is preliminary data.</text>
</comment>
<dbReference type="Gene3D" id="3.40.50.150">
    <property type="entry name" value="Vaccinia Virus protein VP39"/>
    <property type="match status" value="1"/>
</dbReference>
<sequence>MSKFDILVRDTLWTYFIPFGLLGFVIIVVLTDSLRDLQKRIFKWMMKEFAEVHEQLLSDIKDALFDDLRQIESKVVDLRNKGVIRILEIGVGAGTNLKYYPQQCRLVLVDPNFYFKLYFDENKSKFPDINLEKFIVSSGENLKGVASNSVDVVVTTTVLCSVENVKSVLREIRRVLVPGGRYYFMEHLLDEYVPHRTQLQKALTWSRIWPWLCDGCKFLPIRSEISLCGFSTVDYREFMLDNSNLKGKVKLLATLMAPHIVGIAKK</sequence>
<dbReference type="STRING" id="158441.A0A226EHQ5"/>
<dbReference type="PANTHER" id="PTHR45036">
    <property type="entry name" value="METHYLTRANSFERASE LIKE 7B"/>
    <property type="match status" value="1"/>
</dbReference>
<keyword evidence="1" id="KW-0472">Membrane</keyword>
<evidence type="ECO:0000313" key="3">
    <source>
        <dbReference type="EMBL" id="OXA56271.1"/>
    </source>
</evidence>
<keyword evidence="3" id="KW-0808">Transferase</keyword>
<dbReference type="GO" id="GO:0008757">
    <property type="term" value="F:S-adenosylmethionine-dependent methyltransferase activity"/>
    <property type="evidence" value="ECO:0007669"/>
    <property type="project" value="InterPro"/>
</dbReference>
<dbReference type="GO" id="GO:0032259">
    <property type="term" value="P:methylation"/>
    <property type="evidence" value="ECO:0007669"/>
    <property type="project" value="UniProtKB-KW"/>
</dbReference>
<dbReference type="Pfam" id="PF08241">
    <property type="entry name" value="Methyltransf_11"/>
    <property type="match status" value="1"/>
</dbReference>
<organism evidence="3 4">
    <name type="scientific">Folsomia candida</name>
    <name type="common">Springtail</name>
    <dbReference type="NCBI Taxonomy" id="158441"/>
    <lineage>
        <taxon>Eukaryota</taxon>
        <taxon>Metazoa</taxon>
        <taxon>Ecdysozoa</taxon>
        <taxon>Arthropoda</taxon>
        <taxon>Hexapoda</taxon>
        <taxon>Collembola</taxon>
        <taxon>Entomobryomorpha</taxon>
        <taxon>Isotomoidea</taxon>
        <taxon>Isotomidae</taxon>
        <taxon>Proisotominae</taxon>
        <taxon>Folsomia</taxon>
    </lineage>
</organism>
<dbReference type="EMBL" id="LNIX01000004">
    <property type="protein sequence ID" value="OXA56271.1"/>
    <property type="molecule type" value="Genomic_DNA"/>
</dbReference>
<dbReference type="SUPFAM" id="SSF53335">
    <property type="entry name" value="S-adenosyl-L-methionine-dependent methyltransferases"/>
    <property type="match status" value="1"/>
</dbReference>
<keyword evidence="3" id="KW-0489">Methyltransferase</keyword>
<dbReference type="Proteomes" id="UP000198287">
    <property type="component" value="Unassembled WGS sequence"/>
</dbReference>
<protein>
    <submittedName>
        <fullName evidence="3">Methyltransferase-like protein 7A</fullName>
    </submittedName>
</protein>
<dbReference type="InterPro" id="IPR013216">
    <property type="entry name" value="Methyltransf_11"/>
</dbReference>
<accession>A0A226EHQ5</accession>
<dbReference type="InterPro" id="IPR052356">
    <property type="entry name" value="Thiol_S-MT"/>
</dbReference>
<evidence type="ECO:0000313" key="4">
    <source>
        <dbReference type="Proteomes" id="UP000198287"/>
    </source>
</evidence>
<name>A0A226EHQ5_FOLCA</name>
<evidence type="ECO:0000256" key="1">
    <source>
        <dbReference type="SAM" id="Phobius"/>
    </source>
</evidence>
<keyword evidence="1" id="KW-1133">Transmembrane helix</keyword>
<dbReference type="OMA" id="YWNIEPN"/>
<evidence type="ECO:0000259" key="2">
    <source>
        <dbReference type="Pfam" id="PF08241"/>
    </source>
</evidence>
<dbReference type="PANTHER" id="PTHR45036:SF8">
    <property type="entry name" value="METHYLTRANSFERASE-LIKE PROTEIN 7A"/>
    <property type="match status" value="1"/>
</dbReference>
<keyword evidence="1" id="KW-0812">Transmembrane</keyword>
<dbReference type="OrthoDB" id="416496at2759"/>